<dbReference type="GeneID" id="66053847"/>
<name>A0A2K3DQY9_CHLRE</name>
<evidence type="ECO:0000313" key="2">
    <source>
        <dbReference type="EMBL" id="PNW82917.1"/>
    </source>
</evidence>
<gene>
    <name evidence="2" type="ORF">CHLRE_06g299550v5</name>
</gene>
<accession>A0A2K3DQY9</accession>
<dbReference type="RefSeq" id="XP_042924278.1">
    <property type="nucleotide sequence ID" value="XM_043063572.1"/>
</dbReference>
<organism evidence="2 3">
    <name type="scientific">Chlamydomonas reinhardtii</name>
    <name type="common">Chlamydomonas smithii</name>
    <dbReference type="NCBI Taxonomy" id="3055"/>
    <lineage>
        <taxon>Eukaryota</taxon>
        <taxon>Viridiplantae</taxon>
        <taxon>Chlorophyta</taxon>
        <taxon>core chlorophytes</taxon>
        <taxon>Chlorophyceae</taxon>
        <taxon>CS clade</taxon>
        <taxon>Chlamydomonadales</taxon>
        <taxon>Chlamydomonadaceae</taxon>
        <taxon>Chlamydomonas</taxon>
    </lineage>
</organism>
<dbReference type="Proteomes" id="UP000006906">
    <property type="component" value="Chromosome 6"/>
</dbReference>
<feature type="coiled-coil region" evidence="1">
    <location>
        <begin position="58"/>
        <end position="179"/>
    </location>
</feature>
<reference evidence="2 3" key="1">
    <citation type="journal article" date="2007" name="Science">
        <title>The Chlamydomonas genome reveals the evolution of key animal and plant functions.</title>
        <authorList>
            <person name="Merchant S.S."/>
            <person name="Prochnik S.E."/>
            <person name="Vallon O."/>
            <person name="Harris E.H."/>
            <person name="Karpowicz S.J."/>
            <person name="Witman G.B."/>
            <person name="Terry A."/>
            <person name="Salamov A."/>
            <person name="Fritz-Laylin L.K."/>
            <person name="Marechal-Drouard L."/>
            <person name="Marshall W.F."/>
            <person name="Qu L.H."/>
            <person name="Nelson D.R."/>
            <person name="Sanderfoot A.A."/>
            <person name="Spalding M.H."/>
            <person name="Kapitonov V.V."/>
            <person name="Ren Q."/>
            <person name="Ferris P."/>
            <person name="Lindquist E."/>
            <person name="Shapiro H."/>
            <person name="Lucas S.M."/>
            <person name="Grimwood J."/>
            <person name="Schmutz J."/>
            <person name="Cardol P."/>
            <person name="Cerutti H."/>
            <person name="Chanfreau G."/>
            <person name="Chen C.L."/>
            <person name="Cognat V."/>
            <person name="Croft M.T."/>
            <person name="Dent R."/>
            <person name="Dutcher S."/>
            <person name="Fernandez E."/>
            <person name="Fukuzawa H."/>
            <person name="Gonzalez-Ballester D."/>
            <person name="Gonzalez-Halphen D."/>
            <person name="Hallmann A."/>
            <person name="Hanikenne M."/>
            <person name="Hippler M."/>
            <person name="Inwood W."/>
            <person name="Jabbari K."/>
            <person name="Kalanon M."/>
            <person name="Kuras R."/>
            <person name="Lefebvre P.A."/>
            <person name="Lemaire S.D."/>
            <person name="Lobanov A.V."/>
            <person name="Lohr M."/>
            <person name="Manuell A."/>
            <person name="Meier I."/>
            <person name="Mets L."/>
            <person name="Mittag M."/>
            <person name="Mittelmeier T."/>
            <person name="Moroney J.V."/>
            <person name="Moseley J."/>
            <person name="Napoli C."/>
            <person name="Nedelcu A.M."/>
            <person name="Niyogi K."/>
            <person name="Novoselov S.V."/>
            <person name="Paulsen I.T."/>
            <person name="Pazour G."/>
            <person name="Purton S."/>
            <person name="Ral J.P."/>
            <person name="Riano-Pachon D.M."/>
            <person name="Riekhof W."/>
            <person name="Rymarquis L."/>
            <person name="Schroda M."/>
            <person name="Stern D."/>
            <person name="Umen J."/>
            <person name="Willows R."/>
            <person name="Wilson N."/>
            <person name="Zimmer S.L."/>
            <person name="Allmer J."/>
            <person name="Balk J."/>
            <person name="Bisova K."/>
            <person name="Chen C.J."/>
            <person name="Elias M."/>
            <person name="Gendler K."/>
            <person name="Hauser C."/>
            <person name="Lamb M.R."/>
            <person name="Ledford H."/>
            <person name="Long J.C."/>
            <person name="Minagawa J."/>
            <person name="Page M.D."/>
            <person name="Pan J."/>
            <person name="Pootakham W."/>
            <person name="Roje S."/>
            <person name="Rose A."/>
            <person name="Stahlberg E."/>
            <person name="Terauchi A.M."/>
            <person name="Yang P."/>
            <person name="Ball S."/>
            <person name="Bowler C."/>
            <person name="Dieckmann C.L."/>
            <person name="Gladyshev V.N."/>
            <person name="Green P."/>
            <person name="Jorgensen R."/>
            <person name="Mayfield S."/>
            <person name="Mueller-Roeber B."/>
            <person name="Rajamani S."/>
            <person name="Sayre R.T."/>
            <person name="Brokstein P."/>
            <person name="Dubchak I."/>
            <person name="Goodstein D."/>
            <person name="Hornick L."/>
            <person name="Huang Y.W."/>
            <person name="Jhaveri J."/>
            <person name="Luo Y."/>
            <person name="Martinez D."/>
            <person name="Ngau W.C."/>
            <person name="Otillar B."/>
            <person name="Poliakov A."/>
            <person name="Porter A."/>
            <person name="Szajkowski L."/>
            <person name="Werner G."/>
            <person name="Zhou K."/>
            <person name="Grigoriev I.V."/>
            <person name="Rokhsar D.S."/>
            <person name="Grossman A.R."/>
        </authorList>
    </citation>
    <scope>NUCLEOTIDE SEQUENCE [LARGE SCALE GENOMIC DNA]</scope>
    <source>
        <strain evidence="3">CC-503</strain>
    </source>
</reference>
<protein>
    <submittedName>
        <fullName evidence="2">Uncharacterized protein</fullName>
    </submittedName>
</protein>
<dbReference type="OMA" id="PRAKICE"/>
<dbReference type="AlphaFoldDB" id="A0A2K3DQY9"/>
<evidence type="ECO:0000313" key="3">
    <source>
        <dbReference type="Proteomes" id="UP000006906"/>
    </source>
</evidence>
<dbReference type="Gramene" id="PNW82917">
    <property type="protein sequence ID" value="PNW82917"/>
    <property type="gene ID" value="CHLRE_06g299550v5"/>
</dbReference>
<dbReference type="KEGG" id="cre:CHLRE_06g299550v5"/>
<keyword evidence="3" id="KW-1185">Reference proteome</keyword>
<keyword evidence="1" id="KW-0175">Coiled coil</keyword>
<dbReference type="OrthoDB" id="535256at2759"/>
<proteinExistence type="predicted"/>
<dbReference type="InParanoid" id="A0A2K3DQY9"/>
<evidence type="ECO:0000256" key="1">
    <source>
        <dbReference type="SAM" id="Coils"/>
    </source>
</evidence>
<dbReference type="EMBL" id="CM008967">
    <property type="protein sequence ID" value="PNW82917.1"/>
    <property type="molecule type" value="Genomic_DNA"/>
</dbReference>
<sequence>MNSLMGGLEEMMAAGDNLDFGASGEEGLGGDDEDLLMLQKAVQNALDKKKQAVVKKQAAVLEEARAGAQKRVAALEAMIVKELKDAAAGVRSSAASSLRRLDAKMAAMNELSAKYQQTMSDLWNEYDTEFSELGSALEKHKTAVENRRQGIKRKIAQVAQENEAALAEARKRVEAEKGRAVKMPQLAKLLQSLM</sequence>